<evidence type="ECO:0000313" key="2">
    <source>
        <dbReference type="Proteomes" id="UP000187203"/>
    </source>
</evidence>
<name>A0A1R3HBA0_9ROSI</name>
<proteinExistence type="predicted"/>
<sequence length="62" mass="6722">MPTIVTTVAVAVADKSLDLKINKQLFLKESKNAWKNLLVDIRTAARDSAKTALKKKLARGGA</sequence>
<keyword evidence="2" id="KW-1185">Reference proteome</keyword>
<gene>
    <name evidence="1" type="ORF">COLO4_30072</name>
</gene>
<reference evidence="2" key="1">
    <citation type="submission" date="2013-09" db="EMBL/GenBank/DDBJ databases">
        <title>Corchorus olitorius genome sequencing.</title>
        <authorList>
            <person name="Alam M."/>
            <person name="Haque M.S."/>
            <person name="Islam M.S."/>
            <person name="Emdad E.M."/>
            <person name="Islam M.M."/>
            <person name="Ahmed B."/>
            <person name="Halim A."/>
            <person name="Hossen Q.M.M."/>
            <person name="Hossain M.Z."/>
            <person name="Ahmed R."/>
            <person name="Khan M.M."/>
            <person name="Islam R."/>
            <person name="Rashid M.M."/>
            <person name="Khan S.A."/>
            <person name="Rahman M.S."/>
            <person name="Alam M."/>
            <person name="Yahiya A.S."/>
            <person name="Khan M.S."/>
            <person name="Azam M.S."/>
            <person name="Haque T."/>
            <person name="Lashkar M.Z.H."/>
            <person name="Akhand A.I."/>
            <person name="Morshed G."/>
            <person name="Roy S."/>
            <person name="Uddin K.S."/>
            <person name="Rabeya T."/>
            <person name="Hossain A.S."/>
            <person name="Chowdhury A."/>
            <person name="Snigdha A.R."/>
            <person name="Mortoza M.S."/>
            <person name="Matin S.A."/>
            <person name="Hoque S.M.E."/>
            <person name="Islam M.K."/>
            <person name="Roy D.K."/>
            <person name="Haider R."/>
            <person name="Moosa M.M."/>
            <person name="Elias S.M."/>
            <person name="Hasan A.M."/>
            <person name="Jahan S."/>
            <person name="Shafiuddin M."/>
            <person name="Mahmood N."/>
            <person name="Shommy N.S."/>
        </authorList>
    </citation>
    <scope>NUCLEOTIDE SEQUENCE [LARGE SCALE GENOMIC DNA]</scope>
    <source>
        <strain evidence="2">cv. O-4</strain>
    </source>
</reference>
<comment type="caution">
    <text evidence="1">The sequence shown here is derived from an EMBL/GenBank/DDBJ whole genome shotgun (WGS) entry which is preliminary data.</text>
</comment>
<dbReference type="AlphaFoldDB" id="A0A1R3HBA0"/>
<protein>
    <submittedName>
        <fullName evidence="1">Uncharacterized protein</fullName>
    </submittedName>
</protein>
<dbReference type="EMBL" id="AWUE01020585">
    <property type="protein sequence ID" value="OMO67618.1"/>
    <property type="molecule type" value="Genomic_DNA"/>
</dbReference>
<organism evidence="1 2">
    <name type="scientific">Corchorus olitorius</name>
    <dbReference type="NCBI Taxonomy" id="93759"/>
    <lineage>
        <taxon>Eukaryota</taxon>
        <taxon>Viridiplantae</taxon>
        <taxon>Streptophyta</taxon>
        <taxon>Embryophyta</taxon>
        <taxon>Tracheophyta</taxon>
        <taxon>Spermatophyta</taxon>
        <taxon>Magnoliopsida</taxon>
        <taxon>eudicotyledons</taxon>
        <taxon>Gunneridae</taxon>
        <taxon>Pentapetalae</taxon>
        <taxon>rosids</taxon>
        <taxon>malvids</taxon>
        <taxon>Malvales</taxon>
        <taxon>Malvaceae</taxon>
        <taxon>Grewioideae</taxon>
        <taxon>Apeibeae</taxon>
        <taxon>Corchorus</taxon>
    </lineage>
</organism>
<evidence type="ECO:0000313" key="1">
    <source>
        <dbReference type="EMBL" id="OMO67618.1"/>
    </source>
</evidence>
<accession>A0A1R3HBA0</accession>
<dbReference type="Proteomes" id="UP000187203">
    <property type="component" value="Unassembled WGS sequence"/>
</dbReference>